<evidence type="ECO:0000313" key="1">
    <source>
        <dbReference type="EMBL" id="MDC3980884.1"/>
    </source>
</evidence>
<keyword evidence="2" id="KW-1185">Reference proteome</keyword>
<name>A0A9X4AQA0_9BACT</name>
<dbReference type="AlphaFoldDB" id="A0A9X4AQA0"/>
<sequence length="204" mass="22917">MIRQRSLFMARRLGYPVDVSLPLITDRGVLRDKDEVVDRMLALDAVIACASGMPPEIALEWVSEIGITGSLSPSEARVLEGRAEEVPAGLLDRMEALWALGWSASLFRALDFSRICGPELGMIFGELDDARDVRALRKRSRLRRHEEVLAACDLARCLHRGIEIAARKRMSLPGKVQPNVILERRKALEWLLGEEEWDEVFVGV</sequence>
<evidence type="ECO:0000313" key="2">
    <source>
        <dbReference type="Proteomes" id="UP001151081"/>
    </source>
</evidence>
<dbReference type="Pfam" id="PF14094">
    <property type="entry name" value="DUF4272"/>
    <property type="match status" value="1"/>
</dbReference>
<gene>
    <name evidence="1" type="ORF">KEG57_10275</name>
</gene>
<protein>
    <submittedName>
        <fullName evidence="1">DUF4272 domain-containing protein</fullName>
    </submittedName>
</protein>
<dbReference type="Proteomes" id="UP001151081">
    <property type="component" value="Unassembled WGS sequence"/>
</dbReference>
<dbReference type="InterPro" id="IPR025368">
    <property type="entry name" value="DUF4272"/>
</dbReference>
<accession>A0A9X4AQA0</accession>
<reference evidence="1 2" key="1">
    <citation type="submission" date="2021-04" db="EMBL/GenBank/DDBJ databases">
        <title>Genome analysis of Polyangium sp.</title>
        <authorList>
            <person name="Li Y."/>
            <person name="Wang J."/>
        </authorList>
    </citation>
    <scope>NUCLEOTIDE SEQUENCE [LARGE SCALE GENOMIC DNA]</scope>
    <source>
        <strain evidence="1 2">SDU14</strain>
    </source>
</reference>
<organism evidence="1 2">
    <name type="scientific">Polyangium jinanense</name>
    <dbReference type="NCBI Taxonomy" id="2829994"/>
    <lineage>
        <taxon>Bacteria</taxon>
        <taxon>Pseudomonadati</taxon>
        <taxon>Myxococcota</taxon>
        <taxon>Polyangia</taxon>
        <taxon>Polyangiales</taxon>
        <taxon>Polyangiaceae</taxon>
        <taxon>Polyangium</taxon>
    </lineage>
</organism>
<proteinExistence type="predicted"/>
<dbReference type="EMBL" id="JAGTJJ010000003">
    <property type="protein sequence ID" value="MDC3980884.1"/>
    <property type="molecule type" value="Genomic_DNA"/>
</dbReference>
<comment type="caution">
    <text evidence="1">The sequence shown here is derived from an EMBL/GenBank/DDBJ whole genome shotgun (WGS) entry which is preliminary data.</text>
</comment>
<dbReference type="RefSeq" id="WP_272419516.1">
    <property type="nucleotide sequence ID" value="NZ_JAGTJJ010000003.1"/>
</dbReference>